<evidence type="ECO:0000313" key="2">
    <source>
        <dbReference type="EMBL" id="ACZ39829.1"/>
    </source>
</evidence>
<keyword evidence="3" id="KW-1185">Reference proteome</keyword>
<dbReference type="EMBL" id="CP001823">
    <property type="protein sequence ID" value="ACZ39829.1"/>
    <property type="molecule type" value="Genomic_DNA"/>
</dbReference>
<dbReference type="InParanoid" id="D1C7V8"/>
<dbReference type="AlphaFoldDB" id="D1C7V8"/>
<dbReference type="OrthoDB" id="5125776at2"/>
<reference evidence="2 3" key="2">
    <citation type="journal article" date="2010" name="Stand. Genomic Sci.">
        <title>Complete genome sequence of Desulfohalobium retbaense type strain (HR(100)).</title>
        <authorList>
            <person name="Spring S."/>
            <person name="Nolan M."/>
            <person name="Lapidus A."/>
            <person name="Glavina Del Rio T."/>
            <person name="Copeland A."/>
            <person name="Tice H."/>
            <person name="Cheng J.F."/>
            <person name="Lucas S."/>
            <person name="Land M."/>
            <person name="Chen F."/>
            <person name="Bruce D."/>
            <person name="Goodwin L."/>
            <person name="Pitluck S."/>
            <person name="Ivanova N."/>
            <person name="Mavromatis K."/>
            <person name="Mikhailova N."/>
            <person name="Pati A."/>
            <person name="Chen A."/>
            <person name="Palaniappan K."/>
            <person name="Hauser L."/>
            <person name="Chang Y.J."/>
            <person name="Jeffries C.D."/>
            <person name="Munk C."/>
            <person name="Kiss H."/>
            <person name="Chain P."/>
            <person name="Han C."/>
            <person name="Brettin T."/>
            <person name="Detter J.C."/>
            <person name="Schuler E."/>
            <person name="Goker M."/>
            <person name="Rohde M."/>
            <person name="Bristow J."/>
            <person name="Eisen J.A."/>
            <person name="Markowitz V."/>
            <person name="Hugenholtz P."/>
            <person name="Kyrpides N.C."/>
            <person name="Klenk H.P."/>
        </authorList>
    </citation>
    <scope>NUCLEOTIDE SEQUENCE [LARGE SCALE GENOMIC DNA]</scope>
    <source>
        <strain evidence="3">ATCC 49802 / DSM 20745 / S 6022</strain>
    </source>
</reference>
<dbReference type="KEGG" id="sti:Sthe_2413"/>
<name>D1C7V8_SPHTD</name>
<organism evidence="2 3">
    <name type="scientific">Sphaerobacter thermophilus (strain ATCC 49802 / DSM 20745 / KCCM 41009 / NCIMB 13125 / S 6022)</name>
    <dbReference type="NCBI Taxonomy" id="479434"/>
    <lineage>
        <taxon>Bacteria</taxon>
        <taxon>Pseudomonadati</taxon>
        <taxon>Thermomicrobiota</taxon>
        <taxon>Thermomicrobia</taxon>
        <taxon>Sphaerobacterales</taxon>
        <taxon>Sphaerobacterineae</taxon>
        <taxon>Sphaerobacteraceae</taxon>
        <taxon>Sphaerobacter</taxon>
    </lineage>
</organism>
<evidence type="ECO:0000256" key="1">
    <source>
        <dbReference type="SAM" id="SignalP"/>
    </source>
</evidence>
<sequence length="188" mass="18513">MVTLTSRLIRICLGLAALLALGGAPSVLAEETVAGEAVVTGGPLTMSARSGPSVASQLDGTDRRVTSSFTLDVSDATGSGAGWSLGISATPFTTGGPTSRALPADAMTITGVVTSCAAGTCTDPVNTIAYPLTVPTGPAVPPVPFFTDAPGTGMGAFTVSPTVEIAIPANAYAGHYTTTITLSIVSGP</sequence>
<accession>D1C7V8</accession>
<feature type="chain" id="PRO_5003021213" evidence="1">
    <location>
        <begin position="30"/>
        <end position="188"/>
    </location>
</feature>
<feature type="signal peptide" evidence="1">
    <location>
        <begin position="1"/>
        <end position="29"/>
    </location>
</feature>
<dbReference type="STRING" id="479434.Sthe_2413"/>
<gene>
    <name evidence="2" type="ordered locus">Sthe_2413</name>
</gene>
<protein>
    <submittedName>
        <fullName evidence="2">Uncharacterized protein</fullName>
    </submittedName>
</protein>
<keyword evidence="1" id="KW-0732">Signal</keyword>
<dbReference type="HOGENOM" id="CLU_1440229_0_0_0"/>
<proteinExistence type="predicted"/>
<evidence type="ECO:0000313" key="3">
    <source>
        <dbReference type="Proteomes" id="UP000002027"/>
    </source>
</evidence>
<reference evidence="3" key="1">
    <citation type="submission" date="2009-11" db="EMBL/GenBank/DDBJ databases">
        <title>The complete chromosome 1 of Sphaerobacter thermophilus DSM 20745.</title>
        <authorList>
            <person name="Lucas S."/>
            <person name="Copeland A."/>
            <person name="Lapidus A."/>
            <person name="Glavina del Rio T."/>
            <person name="Dalin E."/>
            <person name="Tice H."/>
            <person name="Bruce D."/>
            <person name="Goodwin L."/>
            <person name="Pitluck S."/>
            <person name="Kyrpides N."/>
            <person name="Mavromatis K."/>
            <person name="Ivanova N."/>
            <person name="Mikhailova N."/>
            <person name="LaButti K.M."/>
            <person name="Clum A."/>
            <person name="Sun H.I."/>
            <person name="Brettin T."/>
            <person name="Detter J.C."/>
            <person name="Han C."/>
            <person name="Larimer F."/>
            <person name="Land M."/>
            <person name="Hauser L."/>
            <person name="Markowitz V."/>
            <person name="Cheng J.F."/>
            <person name="Hugenholtz P."/>
            <person name="Woyke T."/>
            <person name="Wu D."/>
            <person name="Steenblock K."/>
            <person name="Schneider S."/>
            <person name="Pukall R."/>
            <person name="Goeker M."/>
            <person name="Klenk H.P."/>
            <person name="Eisen J.A."/>
        </authorList>
    </citation>
    <scope>NUCLEOTIDE SEQUENCE [LARGE SCALE GENOMIC DNA]</scope>
    <source>
        <strain evidence="3">ATCC 49802 / DSM 20745 / S 6022</strain>
    </source>
</reference>
<dbReference type="Proteomes" id="UP000002027">
    <property type="component" value="Chromosome 1"/>
</dbReference>
<dbReference type="RefSeq" id="WP_012872870.1">
    <property type="nucleotide sequence ID" value="NC_013523.1"/>
</dbReference>